<dbReference type="EMBL" id="JAVDSB010000003">
    <property type="protein sequence ID" value="MDR6551287.1"/>
    <property type="molecule type" value="Genomic_DNA"/>
</dbReference>
<organism evidence="1 2">
    <name type="scientific">Paenibacillus qinlingensis</name>
    <dbReference type="NCBI Taxonomy" id="1837343"/>
    <lineage>
        <taxon>Bacteria</taxon>
        <taxon>Bacillati</taxon>
        <taxon>Bacillota</taxon>
        <taxon>Bacilli</taxon>
        <taxon>Bacillales</taxon>
        <taxon>Paenibacillaceae</taxon>
        <taxon>Paenibacillus</taxon>
    </lineage>
</organism>
<comment type="caution">
    <text evidence="1">The sequence shown here is derived from an EMBL/GenBank/DDBJ whole genome shotgun (WGS) entry which is preliminary data.</text>
</comment>
<reference evidence="1 2" key="1">
    <citation type="submission" date="2023-07" db="EMBL/GenBank/DDBJ databases">
        <title>Sorghum-associated microbial communities from plants grown in Nebraska, USA.</title>
        <authorList>
            <person name="Schachtman D."/>
        </authorList>
    </citation>
    <scope>NUCLEOTIDE SEQUENCE [LARGE SCALE GENOMIC DNA]</scope>
    <source>
        <strain evidence="1 2">CC258</strain>
    </source>
</reference>
<protein>
    <submittedName>
        <fullName evidence="1">Uncharacterized protein</fullName>
    </submittedName>
</protein>
<evidence type="ECO:0000313" key="1">
    <source>
        <dbReference type="EMBL" id="MDR6551287.1"/>
    </source>
</evidence>
<dbReference type="Proteomes" id="UP001267290">
    <property type="component" value="Unassembled WGS sequence"/>
</dbReference>
<gene>
    <name evidence="1" type="ORF">J2736_002474</name>
</gene>
<evidence type="ECO:0000313" key="2">
    <source>
        <dbReference type="Proteomes" id="UP001267290"/>
    </source>
</evidence>
<name>A0ABU1NWQ7_9BACL</name>
<sequence length="157" mass="17662">MLQALTMSGAEGGMNVTSHDVLRKEVAAQPSAPEHKMCSSKKTPRCRALLSTRIVLKQEVGTLPSALEHKNCAQARRRTLPSASEHKNCAQARRRTLPSATEHKNCAQARSQSTAPPINHPFTYTIKFTKPTYGFDVLQIYEPYASKVKYYFWRENI</sequence>
<accession>A0ABU1NWQ7</accession>
<keyword evidence="2" id="KW-1185">Reference proteome</keyword>
<proteinExistence type="predicted"/>